<dbReference type="GO" id="GO:0003735">
    <property type="term" value="F:structural constituent of ribosome"/>
    <property type="evidence" value="ECO:0007669"/>
    <property type="project" value="InterPro"/>
</dbReference>
<name>A0AAV7K090_9METZ</name>
<keyword evidence="4" id="KW-0687">Ribonucleoprotein</keyword>
<dbReference type="SUPFAM" id="SSF54995">
    <property type="entry name" value="Ribosomal protein S6"/>
    <property type="match status" value="1"/>
</dbReference>
<dbReference type="Proteomes" id="UP001165289">
    <property type="component" value="Unassembled WGS sequence"/>
</dbReference>
<comment type="similarity">
    <text evidence="1">Belongs to the bacterial ribosomal protein bS6 family.</text>
</comment>
<evidence type="ECO:0000313" key="4">
    <source>
        <dbReference type="EMBL" id="KAI6653681.1"/>
    </source>
</evidence>
<keyword evidence="4" id="KW-0689">Ribosomal protein</keyword>
<evidence type="ECO:0000313" key="5">
    <source>
        <dbReference type="Proteomes" id="UP001165289"/>
    </source>
</evidence>
<dbReference type="InterPro" id="IPR000529">
    <property type="entry name" value="Ribosomal_bS6"/>
</dbReference>
<dbReference type="GO" id="GO:0006412">
    <property type="term" value="P:translation"/>
    <property type="evidence" value="ECO:0007669"/>
    <property type="project" value="InterPro"/>
</dbReference>
<dbReference type="InterPro" id="IPR035980">
    <property type="entry name" value="Ribosomal_bS6_sf"/>
</dbReference>
<dbReference type="Gene3D" id="3.30.70.60">
    <property type="match status" value="1"/>
</dbReference>
<dbReference type="AlphaFoldDB" id="A0AAV7K090"/>
<dbReference type="GO" id="GO:0019843">
    <property type="term" value="F:rRNA binding"/>
    <property type="evidence" value="ECO:0007669"/>
    <property type="project" value="InterPro"/>
</dbReference>
<reference evidence="4 5" key="1">
    <citation type="journal article" date="2023" name="BMC Biol.">
        <title>The compact genome of the sponge Oopsacas minuta (Hexactinellida) is lacking key metazoan core genes.</title>
        <authorList>
            <person name="Santini S."/>
            <person name="Schenkelaars Q."/>
            <person name="Jourda C."/>
            <person name="Duchesne M."/>
            <person name="Belahbib H."/>
            <person name="Rocher C."/>
            <person name="Selva M."/>
            <person name="Riesgo A."/>
            <person name="Vervoort M."/>
            <person name="Leys S.P."/>
            <person name="Kodjabachian L."/>
            <person name="Le Bivic A."/>
            <person name="Borchiellini C."/>
            <person name="Claverie J.M."/>
            <person name="Renard E."/>
        </authorList>
    </citation>
    <scope>NUCLEOTIDE SEQUENCE [LARGE SCALE GENOMIC DNA]</scope>
    <source>
        <strain evidence="4">SPO-2</strain>
    </source>
</reference>
<evidence type="ECO:0000256" key="3">
    <source>
        <dbReference type="ARBA" id="ARBA00035365"/>
    </source>
</evidence>
<evidence type="ECO:0000256" key="1">
    <source>
        <dbReference type="ARBA" id="ARBA00009512"/>
    </source>
</evidence>
<gene>
    <name evidence="4" type="ORF">LOD99_3185</name>
</gene>
<proteinExistence type="inferred from homology"/>
<keyword evidence="5" id="KW-1185">Reference proteome</keyword>
<dbReference type="GO" id="GO:0005840">
    <property type="term" value="C:ribosome"/>
    <property type="evidence" value="ECO:0007669"/>
    <property type="project" value="UniProtKB-KW"/>
</dbReference>
<evidence type="ECO:0000256" key="2">
    <source>
        <dbReference type="ARBA" id="ARBA00035170"/>
    </source>
</evidence>
<accession>A0AAV7K090</accession>
<dbReference type="EMBL" id="JAKMXF010000255">
    <property type="protein sequence ID" value="KAI6653681.1"/>
    <property type="molecule type" value="Genomic_DNA"/>
</dbReference>
<dbReference type="InterPro" id="IPR014717">
    <property type="entry name" value="Transl_elong_EF1B/ribsomal_bS6"/>
</dbReference>
<organism evidence="4 5">
    <name type="scientific">Oopsacas minuta</name>
    <dbReference type="NCBI Taxonomy" id="111878"/>
    <lineage>
        <taxon>Eukaryota</taxon>
        <taxon>Metazoa</taxon>
        <taxon>Porifera</taxon>
        <taxon>Hexactinellida</taxon>
        <taxon>Hexasterophora</taxon>
        <taxon>Lyssacinosida</taxon>
        <taxon>Leucopsacidae</taxon>
        <taxon>Oopsacas</taxon>
    </lineage>
</organism>
<comment type="caution">
    <text evidence="4">The sequence shown here is derived from an EMBL/GenBank/DDBJ whole genome shotgun (WGS) entry which is preliminary data.</text>
</comment>
<sequence>MPLYELVLILRAQSRQKTKTVLLDLCKAFYRLDCHLTDLKMMSGTALPYIMTTKIKERINHGLYFTIKLYGTPQFKQEMTAKLKYNPDVIRTSLIRCRLH</sequence>
<dbReference type="Pfam" id="PF01250">
    <property type="entry name" value="Ribosomal_S6"/>
    <property type="match status" value="1"/>
</dbReference>
<protein>
    <recommendedName>
        <fullName evidence="2">Small ribosomal subunit protein bS6m</fullName>
    </recommendedName>
    <alternativeName>
        <fullName evidence="3">28S ribosomal protein S6, mitochondrial</fullName>
    </alternativeName>
</protein>